<name>A0A1N6II49_9LACT</name>
<dbReference type="RefSeq" id="WP_051905692.1">
    <property type="nucleotide sequence ID" value="NZ_FSRN01000002.1"/>
</dbReference>
<dbReference type="InterPro" id="IPR009061">
    <property type="entry name" value="DNA-bd_dom_put_sf"/>
</dbReference>
<dbReference type="GO" id="GO:0003677">
    <property type="term" value="F:DNA binding"/>
    <property type="evidence" value="ECO:0007669"/>
    <property type="project" value="UniProtKB-KW"/>
</dbReference>
<dbReference type="OrthoDB" id="2157217at2"/>
<gene>
    <name evidence="2" type="ORF">SAMN05878443_2345</name>
</gene>
<dbReference type="SUPFAM" id="SSF46955">
    <property type="entry name" value="Putative DNA-binding domain"/>
    <property type="match status" value="1"/>
</dbReference>
<protein>
    <submittedName>
        <fullName evidence="2">DNA-binding transcriptional regulator, MerR family</fullName>
    </submittedName>
</protein>
<evidence type="ECO:0000256" key="1">
    <source>
        <dbReference type="SAM" id="Coils"/>
    </source>
</evidence>
<keyword evidence="2" id="KW-0238">DNA-binding</keyword>
<keyword evidence="3" id="KW-1185">Reference proteome</keyword>
<dbReference type="eggNOG" id="ENOG5033CQY">
    <property type="taxonomic scope" value="Bacteria"/>
</dbReference>
<dbReference type="EMBL" id="FSRN01000002">
    <property type="protein sequence ID" value="SIO31688.1"/>
    <property type="molecule type" value="Genomic_DNA"/>
</dbReference>
<dbReference type="Proteomes" id="UP000184758">
    <property type="component" value="Unassembled WGS sequence"/>
</dbReference>
<reference evidence="3" key="1">
    <citation type="submission" date="2016-11" db="EMBL/GenBank/DDBJ databases">
        <authorList>
            <person name="Varghese N."/>
            <person name="Submissions S."/>
        </authorList>
    </citation>
    <scope>NUCLEOTIDE SEQUENCE [LARGE SCALE GENOMIC DNA]</scope>
    <source>
        <strain evidence="3">313</strain>
    </source>
</reference>
<sequence length="171" mass="19482">MNKDSNFIEYISPNIAAKKLGIAVTTLRKYSSLVEKTSGNKSYFNRDSNNSRLYTNSDVSVLKRIVALKVRPDFSLEKSIKQALSENDVSDVSGGDTRFESATTNDMQPIQDDKIRQYESLINQLIESNLKLSDQLEIAIVKLETHDKKLMELEQSSPEKISIFNRIFKKK</sequence>
<organism evidence="2 3">
    <name type="scientific">Carnobacterium alterfunditum</name>
    <dbReference type="NCBI Taxonomy" id="28230"/>
    <lineage>
        <taxon>Bacteria</taxon>
        <taxon>Bacillati</taxon>
        <taxon>Bacillota</taxon>
        <taxon>Bacilli</taxon>
        <taxon>Lactobacillales</taxon>
        <taxon>Carnobacteriaceae</taxon>
        <taxon>Carnobacterium</taxon>
    </lineage>
</organism>
<dbReference type="AlphaFoldDB" id="A0A1N6II49"/>
<dbReference type="STRING" id="28230.SAMN05878443_2345"/>
<accession>A0A1N6II49</accession>
<keyword evidence="1" id="KW-0175">Coiled coil</keyword>
<feature type="coiled-coil region" evidence="1">
    <location>
        <begin position="115"/>
        <end position="156"/>
    </location>
</feature>
<proteinExistence type="predicted"/>
<evidence type="ECO:0000313" key="3">
    <source>
        <dbReference type="Proteomes" id="UP000184758"/>
    </source>
</evidence>
<dbReference type="Gene3D" id="1.10.1660.10">
    <property type="match status" value="1"/>
</dbReference>
<evidence type="ECO:0000313" key="2">
    <source>
        <dbReference type="EMBL" id="SIO31688.1"/>
    </source>
</evidence>